<dbReference type="PANTHER" id="PTHR13234:SF8">
    <property type="entry name" value="GAMMA-INTERFERON-INDUCIBLE LYSOSOMAL THIOL REDUCTASE"/>
    <property type="match status" value="1"/>
</dbReference>
<dbReference type="Pfam" id="PF03227">
    <property type="entry name" value="GILT"/>
    <property type="match status" value="2"/>
</dbReference>
<gene>
    <name evidence="7" type="ORF">PEVE_00018978</name>
</gene>
<comment type="caution">
    <text evidence="7">The sequence shown here is derived from an EMBL/GenBank/DDBJ whole genome shotgun (WGS) entry which is preliminary data.</text>
</comment>
<comment type="similarity">
    <text evidence="2">Belongs to the GILT family.</text>
</comment>
<evidence type="ECO:0000256" key="3">
    <source>
        <dbReference type="ARBA" id="ARBA00022525"/>
    </source>
</evidence>
<evidence type="ECO:0000256" key="6">
    <source>
        <dbReference type="SAM" id="SignalP"/>
    </source>
</evidence>
<reference evidence="7 8" key="1">
    <citation type="submission" date="2022-05" db="EMBL/GenBank/DDBJ databases">
        <authorList>
            <consortium name="Genoscope - CEA"/>
            <person name="William W."/>
        </authorList>
    </citation>
    <scope>NUCLEOTIDE SEQUENCE [LARGE SCALE GENOMIC DNA]</scope>
</reference>
<evidence type="ECO:0000256" key="1">
    <source>
        <dbReference type="ARBA" id="ARBA00004613"/>
    </source>
</evidence>
<sequence>MFGVLLVGLICLSSGFVSCSPPEAPKVSLALYFESLCPDCQLFIRKQLYPTYLKVGEIFNLTLVPYGNAEERRSGDKWVFECQHGPKECQGNLIETCAIALLKNISVSFPFIHCFEENTEKSEDPQPAEIAEKCAKSLGIDYSPIETCVSGPQGNSLEHQMAVKTNALKPQHQYVPWVTLNGKHTEKLQREAENNLLKLVCKYYTGPKPSACEQQQIVEIALYYESYCGGCRDFIRDQLYPTFQKVSQIMDITLVPYGNAEETQDGSEWRFNCQHGPQECVGNLIETCAISILQNVTSYMPFIHCVEVNIESGDPRSVAEKCASQQGIDFTAIDKCQSGPQGNALEHKMALKTNALNPRHYYVPWVTLNGKHTEDIQEKATFDLLGLVCCTFQGTKPSACQEKEAIHSRCYKVA</sequence>
<proteinExistence type="inferred from homology"/>
<feature type="chain" id="PRO_5046727957" description="Gamma-interferon-inducible lysosomal thiol reductase" evidence="6">
    <location>
        <begin position="20"/>
        <end position="414"/>
    </location>
</feature>
<evidence type="ECO:0000313" key="8">
    <source>
        <dbReference type="Proteomes" id="UP001159427"/>
    </source>
</evidence>
<keyword evidence="3" id="KW-0964">Secreted</keyword>
<dbReference type="Proteomes" id="UP001159427">
    <property type="component" value="Unassembled WGS sequence"/>
</dbReference>
<protein>
    <recommendedName>
        <fullName evidence="9">Gamma-interferon-inducible lysosomal thiol reductase</fullName>
    </recommendedName>
</protein>
<keyword evidence="5" id="KW-0325">Glycoprotein</keyword>
<evidence type="ECO:0008006" key="9">
    <source>
        <dbReference type="Google" id="ProtNLM"/>
    </source>
</evidence>
<feature type="signal peptide" evidence="6">
    <location>
        <begin position="1"/>
        <end position="19"/>
    </location>
</feature>
<name>A0ABN8M1T5_9CNID</name>
<evidence type="ECO:0000256" key="5">
    <source>
        <dbReference type="ARBA" id="ARBA00023180"/>
    </source>
</evidence>
<evidence type="ECO:0000313" key="7">
    <source>
        <dbReference type="EMBL" id="CAH3023356.1"/>
    </source>
</evidence>
<evidence type="ECO:0000256" key="4">
    <source>
        <dbReference type="ARBA" id="ARBA00022729"/>
    </source>
</evidence>
<accession>A0ABN8M1T5</accession>
<dbReference type="PANTHER" id="PTHR13234">
    <property type="entry name" value="GAMMA-INTERFERON INDUCIBLE LYSOSOMAL THIOL REDUCTASE GILT"/>
    <property type="match status" value="1"/>
</dbReference>
<organism evidence="7 8">
    <name type="scientific">Porites evermanni</name>
    <dbReference type="NCBI Taxonomy" id="104178"/>
    <lineage>
        <taxon>Eukaryota</taxon>
        <taxon>Metazoa</taxon>
        <taxon>Cnidaria</taxon>
        <taxon>Anthozoa</taxon>
        <taxon>Hexacorallia</taxon>
        <taxon>Scleractinia</taxon>
        <taxon>Fungiina</taxon>
        <taxon>Poritidae</taxon>
        <taxon>Porites</taxon>
    </lineage>
</organism>
<dbReference type="InterPro" id="IPR004911">
    <property type="entry name" value="Interferon-induced_GILT"/>
</dbReference>
<keyword evidence="4 6" id="KW-0732">Signal</keyword>
<comment type="subcellular location">
    <subcellularLocation>
        <location evidence="1">Secreted</location>
    </subcellularLocation>
</comment>
<dbReference type="EMBL" id="CALNXI010000257">
    <property type="protein sequence ID" value="CAH3023356.1"/>
    <property type="molecule type" value="Genomic_DNA"/>
</dbReference>
<evidence type="ECO:0000256" key="2">
    <source>
        <dbReference type="ARBA" id="ARBA00005679"/>
    </source>
</evidence>
<keyword evidence="8" id="KW-1185">Reference proteome</keyword>